<dbReference type="AlphaFoldDB" id="A0A4Q9HT35"/>
<sequence length="453" mass="49248">MGAWRWYRTRRRLRTHRIWRLPVGLLVVSLFLSWLLPLLDREVTRFGHDTGEHLFAKIDAGSMATLLGSVAGGMVTLAGLVFTALTLAMQFGAGQLSVRVVPLLQQDPLMRWATGTFMATFVYTLMISVRLAVHEEDYRPVLSTLFAVVISMVCAVLFFALVARVSGVLNSGALLRTVALEGRRTVARTHPYRTPAGPHGAVAVPGAKAPGAAEPTVLCLDRPPRSGQILLAFHAERLEKLARAWGVRIELVPVVGDFVALQAPLFLVRGPMDRVRRPALLRCLLFGETHSSTVDPAGALRTLVDIALKALSPAVNDPGRAVQAVDHIEDLLTELAPRLAAVPGAGEGAAFSHRTRSWADYVCIGTDEIRHFGATSMQVQRRLRALYTTVALVCTPEQTAPLTARLATMDAEVDGQWPQELDRYLAHRPDSQGLGREDGSELRVKPGGPPDAG</sequence>
<keyword evidence="2" id="KW-0472">Membrane</keyword>
<evidence type="ECO:0000313" key="4">
    <source>
        <dbReference type="Proteomes" id="UP000292452"/>
    </source>
</evidence>
<proteinExistence type="predicted"/>
<protein>
    <submittedName>
        <fullName evidence="3">DUF2254 domain-containing protein</fullName>
    </submittedName>
</protein>
<dbReference type="InterPro" id="IPR018723">
    <property type="entry name" value="DUF2254_membrane"/>
</dbReference>
<dbReference type="RefSeq" id="WP_131124096.1">
    <property type="nucleotide sequence ID" value="NZ_SIXH01000156.1"/>
</dbReference>
<organism evidence="3 4">
    <name type="scientific">Streptomyces kasugaensis</name>
    <dbReference type="NCBI Taxonomy" id="1946"/>
    <lineage>
        <taxon>Bacteria</taxon>
        <taxon>Bacillati</taxon>
        <taxon>Actinomycetota</taxon>
        <taxon>Actinomycetes</taxon>
        <taxon>Kitasatosporales</taxon>
        <taxon>Streptomycetaceae</taxon>
        <taxon>Streptomyces</taxon>
    </lineage>
</organism>
<evidence type="ECO:0000313" key="3">
    <source>
        <dbReference type="EMBL" id="TBO58206.1"/>
    </source>
</evidence>
<feature type="transmembrane region" description="Helical" evidence="2">
    <location>
        <begin position="21"/>
        <end position="39"/>
    </location>
</feature>
<dbReference type="Pfam" id="PF10011">
    <property type="entry name" value="DUF2254"/>
    <property type="match status" value="1"/>
</dbReference>
<keyword evidence="4" id="KW-1185">Reference proteome</keyword>
<comment type="caution">
    <text evidence="3">The sequence shown here is derived from an EMBL/GenBank/DDBJ whole genome shotgun (WGS) entry which is preliminary data.</text>
</comment>
<feature type="transmembrane region" description="Helical" evidence="2">
    <location>
        <begin position="109"/>
        <end position="129"/>
    </location>
</feature>
<keyword evidence="2" id="KW-1133">Transmembrane helix</keyword>
<feature type="region of interest" description="Disordered" evidence="1">
    <location>
        <begin position="422"/>
        <end position="453"/>
    </location>
</feature>
<feature type="transmembrane region" description="Helical" evidence="2">
    <location>
        <begin position="141"/>
        <end position="162"/>
    </location>
</feature>
<feature type="transmembrane region" description="Helical" evidence="2">
    <location>
        <begin position="63"/>
        <end position="88"/>
    </location>
</feature>
<reference evidence="3 4" key="1">
    <citation type="submission" date="2019-02" db="EMBL/GenBank/DDBJ databases">
        <title>Draft Genome Sequence of Streptomyces sp. AM-2504, identified by 16S rRNA comparative analysis as a Streptomyces Kasugaensis strain.</title>
        <authorList>
            <person name="Napolioni V."/>
            <person name="Giuliodori A.M."/>
            <person name="Spurio R."/>
            <person name="Fabbretti A."/>
        </authorList>
    </citation>
    <scope>NUCLEOTIDE SEQUENCE [LARGE SCALE GENOMIC DNA]</scope>
    <source>
        <strain evidence="3 4">AM-2504</strain>
    </source>
</reference>
<dbReference type="EMBL" id="SIXH01000156">
    <property type="protein sequence ID" value="TBO58206.1"/>
    <property type="molecule type" value="Genomic_DNA"/>
</dbReference>
<evidence type="ECO:0000256" key="1">
    <source>
        <dbReference type="SAM" id="MobiDB-lite"/>
    </source>
</evidence>
<gene>
    <name evidence="3" type="ORF">EYS09_18620</name>
</gene>
<name>A0A4Q9HT35_STRKA</name>
<evidence type="ECO:0000256" key="2">
    <source>
        <dbReference type="SAM" id="Phobius"/>
    </source>
</evidence>
<dbReference type="Proteomes" id="UP000292452">
    <property type="component" value="Unassembled WGS sequence"/>
</dbReference>
<feature type="compositionally biased region" description="Basic and acidic residues" evidence="1">
    <location>
        <begin position="422"/>
        <end position="444"/>
    </location>
</feature>
<accession>A0A4Q9HT35</accession>
<keyword evidence="2" id="KW-0812">Transmembrane</keyword>